<feature type="region of interest" description="Disordered" evidence="1">
    <location>
        <begin position="245"/>
        <end position="289"/>
    </location>
</feature>
<gene>
    <name evidence="3" type="ORF">MKK02DRAFT_44966</name>
</gene>
<keyword evidence="4" id="KW-1185">Reference proteome</keyword>
<keyword evidence="2" id="KW-0472">Membrane</keyword>
<sequence length="408" mass="43884">MADTFREFGKGLIDPKYCCCAVPLVNFGIYAIMGEQFILGIGAGIAAIATPKVLGASFPSFATFIFAITCFIVGGLQPLGFIGVMREKTKTFKTYIWLDLLALIAAFSTSAALIIVSALNHKSAVTTCIANYYKPKSTASASATTMLTQQAPLICNPFAWAGIGIMGGLWVVLFLLQMYFMYLTRLYSKSQVSDHKLYHSVYSENPEAFTMSILQSKRYNPNSVYSAGLARPPTMMRDDVWDARGSMDSQRKGANPEEVEELRQGGQAPHLSQGGPGQYGYGGHQQHDRGESYASAVYDGGRYDDAGGDHRRSVYNYGEQGYAPGGGGYGHQDQGYGGYVEPPQEARYGRDPGPTPELNQYHAGQGVGFAGGGGLDRPGAVQNHPGSLREGTDDILMAGRTSRAVGGM</sequence>
<evidence type="ECO:0000313" key="4">
    <source>
        <dbReference type="Proteomes" id="UP001164286"/>
    </source>
</evidence>
<evidence type="ECO:0000256" key="2">
    <source>
        <dbReference type="SAM" id="Phobius"/>
    </source>
</evidence>
<proteinExistence type="predicted"/>
<feature type="compositionally biased region" description="Gly residues" evidence="1">
    <location>
        <begin position="274"/>
        <end position="283"/>
    </location>
</feature>
<feature type="transmembrane region" description="Helical" evidence="2">
    <location>
        <begin position="21"/>
        <end position="49"/>
    </location>
</feature>
<feature type="transmembrane region" description="Helical" evidence="2">
    <location>
        <begin position="96"/>
        <end position="116"/>
    </location>
</feature>
<accession>A0AA38H9V7</accession>
<feature type="transmembrane region" description="Helical" evidence="2">
    <location>
        <begin position="158"/>
        <end position="180"/>
    </location>
</feature>
<dbReference type="Proteomes" id="UP001164286">
    <property type="component" value="Unassembled WGS sequence"/>
</dbReference>
<feature type="transmembrane region" description="Helical" evidence="2">
    <location>
        <begin position="61"/>
        <end position="84"/>
    </location>
</feature>
<dbReference type="AlphaFoldDB" id="A0AA38H9V7"/>
<name>A0AA38H9V7_9TREE</name>
<keyword evidence="2" id="KW-0812">Transmembrane</keyword>
<comment type="caution">
    <text evidence="3">The sequence shown here is derived from an EMBL/GenBank/DDBJ whole genome shotgun (WGS) entry which is preliminary data.</text>
</comment>
<keyword evidence="2" id="KW-1133">Transmembrane helix</keyword>
<evidence type="ECO:0000256" key="1">
    <source>
        <dbReference type="SAM" id="MobiDB-lite"/>
    </source>
</evidence>
<dbReference type="EMBL" id="JAKWFO010000005">
    <property type="protein sequence ID" value="KAI9636261.1"/>
    <property type="molecule type" value="Genomic_DNA"/>
</dbReference>
<organism evidence="3 4">
    <name type="scientific">Dioszegia hungarica</name>
    <dbReference type="NCBI Taxonomy" id="4972"/>
    <lineage>
        <taxon>Eukaryota</taxon>
        <taxon>Fungi</taxon>
        <taxon>Dikarya</taxon>
        <taxon>Basidiomycota</taxon>
        <taxon>Agaricomycotina</taxon>
        <taxon>Tremellomycetes</taxon>
        <taxon>Tremellales</taxon>
        <taxon>Bulleribasidiaceae</taxon>
        <taxon>Dioszegia</taxon>
    </lineage>
</organism>
<dbReference type="RefSeq" id="XP_052946038.1">
    <property type="nucleotide sequence ID" value="XM_053093171.1"/>
</dbReference>
<dbReference type="GeneID" id="77732376"/>
<protein>
    <submittedName>
        <fullName evidence="3">Uncharacterized protein</fullName>
    </submittedName>
</protein>
<evidence type="ECO:0000313" key="3">
    <source>
        <dbReference type="EMBL" id="KAI9636261.1"/>
    </source>
</evidence>
<reference evidence="3" key="1">
    <citation type="journal article" date="2022" name="G3 (Bethesda)">
        <title>High quality genome of the basidiomycete yeast Dioszegia hungarica PDD-24b-2 isolated from cloud water.</title>
        <authorList>
            <person name="Jarrige D."/>
            <person name="Haridas S."/>
            <person name="Bleykasten-Grosshans C."/>
            <person name="Joly M."/>
            <person name="Nadalig T."/>
            <person name="Sancelme M."/>
            <person name="Vuilleumier S."/>
            <person name="Grigoriev I.V."/>
            <person name="Amato P."/>
            <person name="Bringel F."/>
        </authorList>
    </citation>
    <scope>NUCLEOTIDE SEQUENCE</scope>
    <source>
        <strain evidence="3">PDD-24b-2</strain>
    </source>
</reference>